<dbReference type="SUPFAM" id="SSF75304">
    <property type="entry name" value="Amidase signature (AS) enzymes"/>
    <property type="match status" value="1"/>
</dbReference>
<dbReference type="PROSITE" id="PS00571">
    <property type="entry name" value="AMIDASES"/>
    <property type="match status" value="1"/>
</dbReference>
<dbReference type="InterPro" id="IPR020556">
    <property type="entry name" value="Amidase_CS"/>
</dbReference>
<dbReference type="EMBL" id="JAAEDK010000013">
    <property type="protein sequence ID" value="MBR0659099.1"/>
    <property type="molecule type" value="Genomic_DNA"/>
</dbReference>
<dbReference type="Gene3D" id="3.90.1300.10">
    <property type="entry name" value="Amidase signature (AS) domain"/>
    <property type="match status" value="1"/>
</dbReference>
<accession>A0A9X9WFI9</accession>
<reference evidence="3" key="3">
    <citation type="journal article" date="2021" name="Syst. Appl. Microbiol.">
        <title>Roseomonas hellenica sp. nov., isolated from roots of wild-growing Alkanna tinctoria.</title>
        <authorList>
            <person name="Rat A."/>
            <person name="Naranjo H.D."/>
            <person name="Lebbe L."/>
            <person name="Cnockaert M."/>
            <person name="Krigas N."/>
            <person name="Grigoriadou K."/>
            <person name="Maloupa E."/>
            <person name="Willems A."/>
        </authorList>
    </citation>
    <scope>NUCLEOTIDE SEQUENCE</scope>
    <source>
        <strain evidence="3">LMG 31161</strain>
    </source>
</reference>
<evidence type="ECO:0000313" key="5">
    <source>
        <dbReference type="Proteomes" id="UP000746741"/>
    </source>
</evidence>
<evidence type="ECO:0000313" key="4">
    <source>
        <dbReference type="EMBL" id="NKE17036.1"/>
    </source>
</evidence>
<dbReference type="InterPro" id="IPR000120">
    <property type="entry name" value="Amidase"/>
</dbReference>
<reference evidence="3" key="1">
    <citation type="submission" date="2020-01" db="EMBL/GenBank/DDBJ databases">
        <authorList>
            <person name="Rat A."/>
        </authorList>
    </citation>
    <scope>NUCLEOTIDE SEQUENCE</scope>
    <source>
        <strain evidence="3">LMG 31161</strain>
    </source>
</reference>
<reference evidence="4 5" key="2">
    <citation type="submission" date="2020-02" db="EMBL/GenBank/DDBJ databases">
        <authorList>
            <person name="Sun Q."/>
            <person name="Inoue M."/>
        </authorList>
    </citation>
    <scope>NUCLEOTIDE SEQUENCE [LARGE SCALE GENOMIC DNA]</scope>
    <source>
        <strain evidence="4 5">KCTC 22478</strain>
    </source>
</reference>
<dbReference type="PANTHER" id="PTHR11895">
    <property type="entry name" value="TRANSAMIDASE"/>
    <property type="match status" value="1"/>
</dbReference>
<sequence length="472" mass="49430">MQHLPPEPWRWDAVDMARAIRLKAISAREATDSVLARCAAVNPALNAVVQVLDAEAGAAADAADAALARGEAIGPLHGVPVSTKINVDQKGCATSNGCVGLRDLVAAEDSAVVGNLRHAGAILFGRTNTPALSMRWFTENDLHGRTLNPWNAGHTPGGSSGGAASAVAAGIGPIAHGNDLGGSVRYPAYACGVAGIRPSFGRIPAYNPTMGGERPLSAQLMSTQGPLARSVRDLRLALSVMAEGDIRDPWWMPAPLDGPPPPRPIRVALCVDPAGTGVHPAVAEAVQRAGRILAAAGYAVEEAAPPDFPGTATDWEALSRTEGRIHLRDAFMKVADGGARETFDAMMARAPQLDLAAWTAVAARRTTRQRQWAQFLKTYPILLLPVSSEPPFPQGLDVAGQQAFDSVFRAQLPMLAAPLLGLPGVSVPTGLAEGLPMGVQLMAARWREDLILDAAEVIEAACPMPTPIDPRV</sequence>
<dbReference type="AlphaFoldDB" id="A0A9X9WFI9"/>
<dbReference type="Proteomes" id="UP000746741">
    <property type="component" value="Unassembled WGS sequence"/>
</dbReference>
<feature type="domain" description="Amidase" evidence="2">
    <location>
        <begin position="29"/>
        <end position="452"/>
    </location>
</feature>
<dbReference type="InterPro" id="IPR023631">
    <property type="entry name" value="Amidase_dom"/>
</dbReference>
<keyword evidence="5" id="KW-1185">Reference proteome</keyword>
<evidence type="ECO:0000259" key="2">
    <source>
        <dbReference type="Pfam" id="PF01425"/>
    </source>
</evidence>
<dbReference type="GO" id="GO:0003824">
    <property type="term" value="F:catalytic activity"/>
    <property type="evidence" value="ECO:0007669"/>
    <property type="project" value="InterPro"/>
</dbReference>
<comment type="similarity">
    <text evidence="1">Belongs to the amidase family.</text>
</comment>
<protein>
    <submittedName>
        <fullName evidence="3">Amidase family protein</fullName>
    </submittedName>
</protein>
<organism evidence="3 6">
    <name type="scientific">Neoroseomonas oryzicola</name>
    <dbReference type="NCBI Taxonomy" id="535904"/>
    <lineage>
        <taxon>Bacteria</taxon>
        <taxon>Pseudomonadati</taxon>
        <taxon>Pseudomonadota</taxon>
        <taxon>Alphaproteobacteria</taxon>
        <taxon>Acetobacterales</taxon>
        <taxon>Acetobacteraceae</taxon>
        <taxon>Neoroseomonas</taxon>
    </lineage>
</organism>
<dbReference type="RefSeq" id="WP_168040916.1">
    <property type="nucleotide sequence ID" value="NZ_JAAEDK010000013.1"/>
</dbReference>
<proteinExistence type="inferred from homology"/>
<dbReference type="InterPro" id="IPR036928">
    <property type="entry name" value="AS_sf"/>
</dbReference>
<evidence type="ECO:0000256" key="1">
    <source>
        <dbReference type="ARBA" id="ARBA00009199"/>
    </source>
</evidence>
<gene>
    <name evidence="4" type="ORF">GWK15_08795</name>
    <name evidence="3" type="ORF">GXW75_07565</name>
</gene>
<name>A0A9X9WFI9_9PROT</name>
<dbReference type="PANTHER" id="PTHR11895:SF7">
    <property type="entry name" value="GLUTAMYL-TRNA(GLN) AMIDOTRANSFERASE SUBUNIT A, MITOCHONDRIAL"/>
    <property type="match status" value="1"/>
</dbReference>
<dbReference type="Proteomes" id="UP001138708">
    <property type="component" value="Unassembled WGS sequence"/>
</dbReference>
<evidence type="ECO:0000313" key="3">
    <source>
        <dbReference type="EMBL" id="MBR0659099.1"/>
    </source>
</evidence>
<comment type="caution">
    <text evidence="3">The sequence shown here is derived from an EMBL/GenBank/DDBJ whole genome shotgun (WGS) entry which is preliminary data.</text>
</comment>
<evidence type="ECO:0000313" key="6">
    <source>
        <dbReference type="Proteomes" id="UP001138708"/>
    </source>
</evidence>
<dbReference type="EMBL" id="JAAVUP010000002">
    <property type="protein sequence ID" value="NKE17036.1"/>
    <property type="molecule type" value="Genomic_DNA"/>
</dbReference>
<dbReference type="NCBIfam" id="NF005687">
    <property type="entry name" value="PRK07487.1"/>
    <property type="match status" value="1"/>
</dbReference>
<dbReference type="Pfam" id="PF01425">
    <property type="entry name" value="Amidase"/>
    <property type="match status" value="1"/>
</dbReference>